<sequence>MLLGSLVPPSSRRRVVRSLLSVSILGLGACADSGDSVVGTAPVPAGAGGNLMVQYECTVDVAAGTQSCQTPRPSGAARADLILGKPYVAFTTTGAASSRLDPANEDTTSMNVALTNQIGQPVGTLDGTTAAATGNRIFFHSGPTVTSVKVGTKTTETVRVDNPSGVGNFTSPDGTFARTGVPYYQYDGVLARNGTSAPKPWRFVYSANTKTFTYSVLVSVPVQYEFGWVQIAAGAVTGANHDMTATVYNHLGAVVAEEVTWSSSNSAVVTIDATTGVMTDVGPGYAAVTATSKVDSRRKGTMPVTVEPTGLPEGVLAVYDCQASTGGSGSLVCGQLGGYGDPNLWLTESNVSVAGNVLQFDLTVQNLLPEGVGTPDGSRVDTAGVTVFVASGTAGFAGVENADGARVLPGGSEARPFFRYDQKLVQHEVSGFKTYQLSFAPGTTEFSFQLHVVAEVQPLLVINEVMTNPTGPTSSDVPLEWFEVYNAGRLPVQMQNLLLADSGGSGRRAFHLITSPFLVPAGGYAVLGMSTNTADNGGVPVDYAYGTALSFLSLDALKISRAYGASDTLTLDRTQYASATISGKNGISRELINPALDNANMDGSNWADALATAVYGSGGRGTPKAQNSTYTP</sequence>
<organism evidence="2">
    <name type="scientific">uncultured Gemmatimonadota bacterium</name>
    <dbReference type="NCBI Taxonomy" id="203437"/>
    <lineage>
        <taxon>Bacteria</taxon>
        <taxon>Pseudomonadati</taxon>
        <taxon>Gemmatimonadota</taxon>
        <taxon>environmental samples</taxon>
    </lineage>
</organism>
<dbReference type="Gene3D" id="2.60.40.1080">
    <property type="match status" value="1"/>
</dbReference>
<evidence type="ECO:0000313" key="2">
    <source>
        <dbReference type="EMBL" id="CAA9295256.1"/>
    </source>
</evidence>
<dbReference type="SUPFAM" id="SSF49373">
    <property type="entry name" value="Invasin/intimin cell-adhesion fragments"/>
    <property type="match status" value="1"/>
</dbReference>
<proteinExistence type="predicted"/>
<dbReference type="EMBL" id="CADCTW010000001">
    <property type="protein sequence ID" value="CAA9295256.1"/>
    <property type="molecule type" value="Genomic_DNA"/>
</dbReference>
<name>A0A6J4K4B2_9BACT</name>
<dbReference type="AlphaFoldDB" id="A0A6J4K4B2"/>
<dbReference type="Pfam" id="PF02368">
    <property type="entry name" value="Big_2"/>
    <property type="match status" value="1"/>
</dbReference>
<reference evidence="2" key="1">
    <citation type="submission" date="2020-02" db="EMBL/GenBank/DDBJ databases">
        <authorList>
            <person name="Meier V. D."/>
        </authorList>
    </citation>
    <scope>NUCLEOTIDE SEQUENCE</scope>
    <source>
        <strain evidence="2">AVDCRST_MAG68</strain>
    </source>
</reference>
<accession>A0A6J4K4B2</accession>
<evidence type="ECO:0000259" key="1">
    <source>
        <dbReference type="Pfam" id="PF02368"/>
    </source>
</evidence>
<gene>
    <name evidence="2" type="ORF">AVDCRST_MAG68-1805</name>
</gene>
<feature type="domain" description="BIG2" evidence="1">
    <location>
        <begin position="240"/>
        <end position="294"/>
    </location>
</feature>
<protein>
    <recommendedName>
        <fullName evidence="1">BIG2 domain-containing protein</fullName>
    </recommendedName>
</protein>
<dbReference type="InterPro" id="IPR008964">
    <property type="entry name" value="Invasin/intimin_cell_adhesion"/>
</dbReference>
<dbReference type="InterPro" id="IPR003343">
    <property type="entry name" value="Big_2"/>
</dbReference>